<evidence type="ECO:0000313" key="2">
    <source>
        <dbReference type="Proteomes" id="UP001497680"/>
    </source>
</evidence>
<protein>
    <submittedName>
        <fullName evidence="1">Uncharacterized protein</fullName>
    </submittedName>
</protein>
<proteinExistence type="predicted"/>
<evidence type="ECO:0000313" key="1">
    <source>
        <dbReference type="EMBL" id="KAI6092311.1"/>
    </source>
</evidence>
<name>A0ACC0DHI8_9PEZI</name>
<accession>A0ACC0DHI8</accession>
<comment type="caution">
    <text evidence="1">The sequence shown here is derived from an EMBL/GenBank/DDBJ whole genome shotgun (WGS) entry which is preliminary data.</text>
</comment>
<organism evidence="1 2">
    <name type="scientific">Hypoxylon rubiginosum</name>
    <dbReference type="NCBI Taxonomy" id="110542"/>
    <lineage>
        <taxon>Eukaryota</taxon>
        <taxon>Fungi</taxon>
        <taxon>Dikarya</taxon>
        <taxon>Ascomycota</taxon>
        <taxon>Pezizomycotina</taxon>
        <taxon>Sordariomycetes</taxon>
        <taxon>Xylariomycetidae</taxon>
        <taxon>Xylariales</taxon>
        <taxon>Hypoxylaceae</taxon>
        <taxon>Hypoxylon</taxon>
    </lineage>
</organism>
<reference evidence="1 2" key="1">
    <citation type="journal article" date="2022" name="New Phytol.">
        <title>Ecological generalism drives hyperdiversity of secondary metabolite gene clusters in xylarialean endophytes.</title>
        <authorList>
            <person name="Franco M.E.E."/>
            <person name="Wisecaver J.H."/>
            <person name="Arnold A.E."/>
            <person name="Ju Y.M."/>
            <person name="Slot J.C."/>
            <person name="Ahrendt S."/>
            <person name="Moore L.P."/>
            <person name="Eastman K.E."/>
            <person name="Scott K."/>
            <person name="Konkel Z."/>
            <person name="Mondo S.J."/>
            <person name="Kuo A."/>
            <person name="Hayes R.D."/>
            <person name="Haridas S."/>
            <person name="Andreopoulos B."/>
            <person name="Riley R."/>
            <person name="LaButti K."/>
            <person name="Pangilinan J."/>
            <person name="Lipzen A."/>
            <person name="Amirebrahimi M."/>
            <person name="Yan J."/>
            <person name="Adam C."/>
            <person name="Keymanesh K."/>
            <person name="Ng V."/>
            <person name="Louie K."/>
            <person name="Northen T."/>
            <person name="Drula E."/>
            <person name="Henrissat B."/>
            <person name="Hsieh H.M."/>
            <person name="Youens-Clark K."/>
            <person name="Lutzoni F."/>
            <person name="Miadlikowska J."/>
            <person name="Eastwood D.C."/>
            <person name="Hamelin R.C."/>
            <person name="Grigoriev I.V."/>
            <person name="U'Ren J.M."/>
        </authorList>
    </citation>
    <scope>NUCLEOTIDE SEQUENCE [LARGE SCALE GENOMIC DNA]</scope>
    <source>
        <strain evidence="1 2">ER1909</strain>
    </source>
</reference>
<sequence length="64" mass="6882">MPAINHALIARESFSNIVARSNWASREPGVIVVFCIVFVVGCGLIGLWISKCISARRAKTALPA</sequence>
<keyword evidence="2" id="KW-1185">Reference proteome</keyword>
<dbReference type="EMBL" id="MU394284">
    <property type="protein sequence ID" value="KAI6092311.1"/>
    <property type="molecule type" value="Genomic_DNA"/>
</dbReference>
<dbReference type="Proteomes" id="UP001497680">
    <property type="component" value="Unassembled WGS sequence"/>
</dbReference>
<gene>
    <name evidence="1" type="ORF">F4821DRAFT_254435</name>
</gene>